<dbReference type="KEGG" id="rsx:RhiXN_04707"/>
<dbReference type="Proteomes" id="UP000650533">
    <property type="component" value="Chromosome 2"/>
</dbReference>
<dbReference type="RefSeq" id="XP_043176942.1">
    <property type="nucleotide sequence ID" value="XM_043324523.1"/>
</dbReference>
<dbReference type="Gene3D" id="3.40.50.720">
    <property type="entry name" value="NAD(P)-binding Rossmann-like Domain"/>
    <property type="match status" value="1"/>
</dbReference>
<protein>
    <submittedName>
        <fullName evidence="2">Short chain dehydrogenase</fullName>
    </submittedName>
</protein>
<reference evidence="2" key="1">
    <citation type="submission" date="2020-05" db="EMBL/GenBank/DDBJ databases">
        <title>Evolutionary and genomic comparisons of hybrid uninucleate and nonhybrid Rhizoctonia fungi.</title>
        <authorList>
            <person name="Li C."/>
            <person name="Chen X."/>
        </authorList>
    </citation>
    <scope>NUCLEOTIDE SEQUENCE</scope>
    <source>
        <strain evidence="2">AG-1 IA</strain>
    </source>
</reference>
<evidence type="ECO:0000313" key="3">
    <source>
        <dbReference type="Proteomes" id="UP000650533"/>
    </source>
</evidence>
<dbReference type="PANTHER" id="PTHR43157:SF31">
    <property type="entry name" value="PHOSPHATIDYLINOSITOL-GLYCAN BIOSYNTHESIS CLASS F PROTEIN"/>
    <property type="match status" value="1"/>
</dbReference>
<name>A0A8H8NNU7_9AGAM</name>
<dbReference type="GeneID" id="67026986"/>
<evidence type="ECO:0000313" key="2">
    <source>
        <dbReference type="EMBL" id="QRW16705.1"/>
    </source>
</evidence>
<evidence type="ECO:0000256" key="1">
    <source>
        <dbReference type="ARBA" id="ARBA00023002"/>
    </source>
</evidence>
<dbReference type="SUPFAM" id="SSF51735">
    <property type="entry name" value="NAD(P)-binding Rossmann-fold domains"/>
    <property type="match status" value="1"/>
</dbReference>
<organism evidence="2 3">
    <name type="scientific">Rhizoctonia solani</name>
    <dbReference type="NCBI Taxonomy" id="456999"/>
    <lineage>
        <taxon>Eukaryota</taxon>
        <taxon>Fungi</taxon>
        <taxon>Dikarya</taxon>
        <taxon>Basidiomycota</taxon>
        <taxon>Agaricomycotina</taxon>
        <taxon>Agaricomycetes</taxon>
        <taxon>Cantharellales</taxon>
        <taxon>Ceratobasidiaceae</taxon>
        <taxon>Rhizoctonia</taxon>
    </lineage>
</organism>
<dbReference type="PANTHER" id="PTHR43157">
    <property type="entry name" value="PHOSPHATIDYLINOSITOL-GLYCAN BIOSYNTHESIS CLASS F PROTEIN-RELATED"/>
    <property type="match status" value="1"/>
</dbReference>
<dbReference type="GO" id="GO:0016491">
    <property type="term" value="F:oxidoreductase activity"/>
    <property type="evidence" value="ECO:0007669"/>
    <property type="project" value="UniProtKB-KW"/>
</dbReference>
<proteinExistence type="predicted"/>
<gene>
    <name evidence="2" type="ORF">RhiXN_04707</name>
</gene>
<dbReference type="InterPro" id="IPR036291">
    <property type="entry name" value="NAD(P)-bd_dom_sf"/>
</dbReference>
<dbReference type="AlphaFoldDB" id="A0A8H8NNU7"/>
<dbReference type="EMBL" id="CP059659">
    <property type="protein sequence ID" value="QRW16705.1"/>
    <property type="molecule type" value="Genomic_DNA"/>
</dbReference>
<dbReference type="Pfam" id="PF00106">
    <property type="entry name" value="adh_short"/>
    <property type="match status" value="1"/>
</dbReference>
<dbReference type="InterPro" id="IPR002347">
    <property type="entry name" value="SDR_fam"/>
</dbReference>
<accession>A0A8H8NNU7</accession>
<keyword evidence="1" id="KW-0560">Oxidoreductase</keyword>
<sequence length="188" mass="20152">MPIANLSGKVIIITGANLGIGLEAARALADMGAQIVLACCDKSKGEEARKEIIKSTGNLNVELEILDCGSFASLCILGQVGEEDFKKDGTSGVVNGVAAPALQDGRMEGNHCALLSSRHSEDFNLVLAYWEGAINVVWLSIAPEPVTPGMEGLLWACKVDVVKTWTLDLQLQDELWDIWCKETDAPLL</sequence>